<organism evidence="1 2">
    <name type="scientific">Mesorhabditis belari</name>
    <dbReference type="NCBI Taxonomy" id="2138241"/>
    <lineage>
        <taxon>Eukaryota</taxon>
        <taxon>Metazoa</taxon>
        <taxon>Ecdysozoa</taxon>
        <taxon>Nematoda</taxon>
        <taxon>Chromadorea</taxon>
        <taxon>Rhabditida</taxon>
        <taxon>Rhabditina</taxon>
        <taxon>Rhabditomorpha</taxon>
        <taxon>Rhabditoidea</taxon>
        <taxon>Rhabditidae</taxon>
        <taxon>Mesorhabditinae</taxon>
        <taxon>Mesorhabditis</taxon>
    </lineage>
</organism>
<evidence type="ECO:0000313" key="2">
    <source>
        <dbReference type="WBParaSite" id="MBELARI_LOCUS18011"/>
    </source>
</evidence>
<keyword evidence="1" id="KW-1185">Reference proteome</keyword>
<dbReference type="WBParaSite" id="MBELARI_LOCUS18011">
    <property type="protein sequence ID" value="MBELARI_LOCUS18011"/>
    <property type="gene ID" value="MBELARI_LOCUS18011"/>
</dbReference>
<name>A0AAF3EUZ1_9BILA</name>
<proteinExistence type="predicted"/>
<evidence type="ECO:0000313" key="1">
    <source>
        <dbReference type="Proteomes" id="UP000887575"/>
    </source>
</evidence>
<sequence>MNTSKILQCFIEEINLKSIYLFEPMEKTFSVAVCVVADRTSHQTPKNLYYDQMHDGIERIDRAFVEMIMNINENE</sequence>
<dbReference type="AlphaFoldDB" id="A0AAF3EUZ1"/>
<protein>
    <submittedName>
        <fullName evidence="2">Uncharacterized protein</fullName>
    </submittedName>
</protein>
<accession>A0AAF3EUZ1</accession>
<dbReference type="Proteomes" id="UP000887575">
    <property type="component" value="Unassembled WGS sequence"/>
</dbReference>
<reference evidence="2" key="1">
    <citation type="submission" date="2024-02" db="UniProtKB">
        <authorList>
            <consortium name="WormBaseParasite"/>
        </authorList>
    </citation>
    <scope>IDENTIFICATION</scope>
</reference>